<dbReference type="Proteomes" id="UP001055868">
    <property type="component" value="Chromosome"/>
</dbReference>
<evidence type="ECO:0000313" key="4">
    <source>
        <dbReference type="Proteomes" id="UP001055868"/>
    </source>
</evidence>
<evidence type="ECO:0000313" key="3">
    <source>
        <dbReference type="EMBL" id="UQN29317.1"/>
    </source>
</evidence>
<reference evidence="3" key="1">
    <citation type="submission" date="2022-05" db="EMBL/GenBank/DDBJ databases">
        <title>Genomic analysis of Brachybacterium sp. CBA3104.</title>
        <authorList>
            <person name="Roh S.W."/>
            <person name="Kim Y.B."/>
            <person name="Kim Y."/>
        </authorList>
    </citation>
    <scope>NUCLEOTIDE SEQUENCE</scope>
    <source>
        <strain evidence="3">CBA3104</strain>
    </source>
</reference>
<dbReference type="PANTHER" id="PTHR21240:SF28">
    <property type="entry name" value="ISO-OROTATE DECARBOXYLASE (EUROFUNG)"/>
    <property type="match status" value="1"/>
</dbReference>
<dbReference type="Pfam" id="PF04909">
    <property type="entry name" value="Amidohydro_2"/>
    <property type="match status" value="1"/>
</dbReference>
<proteinExistence type="predicted"/>
<keyword evidence="4" id="KW-1185">Reference proteome</keyword>
<organism evidence="3 4">
    <name type="scientific">Brachybacterium kimchii</name>
    <dbReference type="NCBI Taxonomy" id="2942909"/>
    <lineage>
        <taxon>Bacteria</taxon>
        <taxon>Bacillati</taxon>
        <taxon>Actinomycetota</taxon>
        <taxon>Actinomycetes</taxon>
        <taxon>Micrococcales</taxon>
        <taxon>Dermabacteraceae</taxon>
        <taxon>Brachybacterium</taxon>
    </lineage>
</organism>
<evidence type="ECO:0000259" key="2">
    <source>
        <dbReference type="Pfam" id="PF04909"/>
    </source>
</evidence>
<dbReference type="Gene3D" id="3.20.20.140">
    <property type="entry name" value="Metal-dependent hydrolases"/>
    <property type="match status" value="1"/>
</dbReference>
<dbReference type="InterPro" id="IPR032465">
    <property type="entry name" value="ACMSD"/>
</dbReference>
<dbReference type="PANTHER" id="PTHR21240">
    <property type="entry name" value="2-AMINO-3-CARBOXYLMUCONATE-6-SEMIALDEHYDE DECARBOXYLASE"/>
    <property type="match status" value="1"/>
</dbReference>
<dbReference type="InterPro" id="IPR006680">
    <property type="entry name" value="Amidohydro-rel"/>
</dbReference>
<dbReference type="SUPFAM" id="SSF51556">
    <property type="entry name" value="Metallo-dependent hydrolases"/>
    <property type="match status" value="1"/>
</dbReference>
<keyword evidence="1" id="KW-0456">Lyase</keyword>
<dbReference type="InterPro" id="IPR032466">
    <property type="entry name" value="Metal_Hydrolase"/>
</dbReference>
<feature type="domain" description="Amidohydrolase-related" evidence="2">
    <location>
        <begin position="18"/>
        <end position="328"/>
    </location>
</feature>
<protein>
    <submittedName>
        <fullName evidence="3">Amidohydrolase</fullName>
    </submittedName>
</protein>
<accession>A0ABY4N6A0</accession>
<name>A0ABY4N6A0_9MICO</name>
<gene>
    <name evidence="3" type="ORF">M4486_17035</name>
</gene>
<dbReference type="EMBL" id="CP097218">
    <property type="protein sequence ID" value="UQN29317.1"/>
    <property type="molecule type" value="Genomic_DNA"/>
</dbReference>
<sequence>MTTNASTARSGALADGAIDTHAHVYPAAYLDLLEECGADPSTTAIARNLGADSSDADLSERLRWMDAAQVGVQVLAVTPQSPSLPDPSASAVAARWINDEYDRIRRAHPDRFLLYGALPLPHVEASLRELERIAGEEGVVGISLPAVLPDGASPADAAFEEVWAALDALGTVVNIHATGSGARSPLITDWGLDWVNGAPVEDAIATLQLMKAGIPQRFTRLTLHIAHLAGDLPFLVRRLEDNYEDWNAFPASPSTTLASLMVDAANFSEPSLRVTAEVLGASRIMVGSDHPYFQREKYVRAVDYVRSAQLDDEAITGILRGNAERLYGGRI</sequence>
<evidence type="ECO:0000256" key="1">
    <source>
        <dbReference type="ARBA" id="ARBA00023239"/>
    </source>
</evidence>
<dbReference type="RefSeq" id="WP_249478516.1">
    <property type="nucleotide sequence ID" value="NZ_CP097218.1"/>
</dbReference>